<comment type="caution">
    <text evidence="1">The sequence shown here is derived from an EMBL/GenBank/DDBJ whole genome shotgun (WGS) entry which is preliminary data.</text>
</comment>
<accession>A0A9W8NRB4</accession>
<dbReference type="InterPro" id="IPR029063">
    <property type="entry name" value="SAM-dependent_MTases_sf"/>
</dbReference>
<keyword evidence="1" id="KW-0808">Transferase</keyword>
<reference evidence="1 2" key="1">
    <citation type="journal article" date="2023" name="Proc. Natl. Acad. Sci. U.S.A.">
        <title>A global phylogenomic analysis of the shiitake genus Lentinula.</title>
        <authorList>
            <person name="Sierra-Patev S."/>
            <person name="Min B."/>
            <person name="Naranjo-Ortiz M."/>
            <person name="Looney B."/>
            <person name="Konkel Z."/>
            <person name="Slot J.C."/>
            <person name="Sakamoto Y."/>
            <person name="Steenwyk J.L."/>
            <person name="Rokas A."/>
            <person name="Carro J."/>
            <person name="Camarero S."/>
            <person name="Ferreira P."/>
            <person name="Molpeceres G."/>
            <person name="Ruiz-Duenas F.J."/>
            <person name="Serrano A."/>
            <person name="Henrissat B."/>
            <person name="Drula E."/>
            <person name="Hughes K.W."/>
            <person name="Mata J.L."/>
            <person name="Ishikawa N.K."/>
            <person name="Vargas-Isla R."/>
            <person name="Ushijima S."/>
            <person name="Smith C.A."/>
            <person name="Donoghue J."/>
            <person name="Ahrendt S."/>
            <person name="Andreopoulos W."/>
            <person name="He G."/>
            <person name="LaButti K."/>
            <person name="Lipzen A."/>
            <person name="Ng V."/>
            <person name="Riley R."/>
            <person name="Sandor L."/>
            <person name="Barry K."/>
            <person name="Martinez A.T."/>
            <person name="Xiao Y."/>
            <person name="Gibbons J.G."/>
            <person name="Terashima K."/>
            <person name="Grigoriev I.V."/>
            <person name="Hibbett D."/>
        </authorList>
    </citation>
    <scope>NUCLEOTIDE SEQUENCE [LARGE SCALE GENOMIC DNA]</scope>
    <source>
        <strain evidence="1 2">TFB7810</strain>
    </source>
</reference>
<dbReference type="GO" id="GO:0032991">
    <property type="term" value="C:protein-containing complex"/>
    <property type="evidence" value="ECO:0007669"/>
    <property type="project" value="TreeGrafter"/>
</dbReference>
<organism evidence="1 2">
    <name type="scientific">Lentinula detonsa</name>
    <dbReference type="NCBI Taxonomy" id="2804962"/>
    <lineage>
        <taxon>Eukaryota</taxon>
        <taxon>Fungi</taxon>
        <taxon>Dikarya</taxon>
        <taxon>Basidiomycota</taxon>
        <taxon>Agaricomycotina</taxon>
        <taxon>Agaricomycetes</taxon>
        <taxon>Agaricomycetidae</taxon>
        <taxon>Agaricales</taxon>
        <taxon>Marasmiineae</taxon>
        <taxon>Omphalotaceae</taxon>
        <taxon>Lentinula</taxon>
    </lineage>
</organism>
<dbReference type="GO" id="GO:0005829">
    <property type="term" value="C:cytosol"/>
    <property type="evidence" value="ECO:0007669"/>
    <property type="project" value="TreeGrafter"/>
</dbReference>
<gene>
    <name evidence="1" type="ORF">DFH05DRAFT_1407526</name>
</gene>
<protein>
    <submittedName>
        <fullName evidence="1">Methyltransferase-domain-containing protein</fullName>
    </submittedName>
</protein>
<dbReference type="SUPFAM" id="SSF53335">
    <property type="entry name" value="S-adenosyl-L-methionine-dependent methyltransferases"/>
    <property type="match status" value="1"/>
</dbReference>
<evidence type="ECO:0000313" key="2">
    <source>
        <dbReference type="Proteomes" id="UP001142393"/>
    </source>
</evidence>
<dbReference type="GO" id="GO:0032259">
    <property type="term" value="P:methylation"/>
    <property type="evidence" value="ECO:0007669"/>
    <property type="project" value="UniProtKB-KW"/>
</dbReference>
<dbReference type="InterPro" id="IPR019410">
    <property type="entry name" value="Methyltransf_16"/>
</dbReference>
<sequence>MANSNFPKNLDIQPSTFSFTKDPPNDLHSLYGHESQKQAIEQYGIAGRVWEAAYILKIYLDPPRNLDFDPPFLHEARRCGSIRIIELGSGSGMIGINIASSLKPHLGDLLLLTDLPEVCPLIKSNVEEASKDHSLSDLIHVRPLAWGNTEHVDRIKSDLIHGQKPYILAPFTHILCSDLIYFPELLAPLLRTIIELSLHPIAGPKIQVLVSYKIRSLSKESPFWGAFGLWFIYEPVLVREKLPDGSLSSWQRYGSAFEGPMFVFAARRRPESLEWVIPSDDRDLLSGFGAHGTMCPKSDDTFETLLLMSLDDTE</sequence>
<proteinExistence type="predicted"/>
<dbReference type="EMBL" id="JANVFU010000019">
    <property type="protein sequence ID" value="KAJ3739218.1"/>
    <property type="molecule type" value="Genomic_DNA"/>
</dbReference>
<name>A0A9W8NRB4_9AGAR</name>
<keyword evidence="2" id="KW-1185">Reference proteome</keyword>
<dbReference type="Gene3D" id="3.40.50.150">
    <property type="entry name" value="Vaccinia Virus protein VP39"/>
    <property type="match status" value="1"/>
</dbReference>
<dbReference type="PANTHER" id="PTHR14614">
    <property type="entry name" value="HEPATOCELLULAR CARCINOMA-ASSOCIATED ANTIGEN"/>
    <property type="match status" value="1"/>
</dbReference>
<dbReference type="GO" id="GO:0008757">
    <property type="term" value="F:S-adenosylmethionine-dependent methyltransferase activity"/>
    <property type="evidence" value="ECO:0007669"/>
    <property type="project" value="UniProtKB-ARBA"/>
</dbReference>
<dbReference type="PANTHER" id="PTHR14614:SF161">
    <property type="match status" value="1"/>
</dbReference>
<dbReference type="AlphaFoldDB" id="A0A9W8NRB4"/>
<dbReference type="Proteomes" id="UP001142393">
    <property type="component" value="Unassembled WGS sequence"/>
</dbReference>
<dbReference type="Pfam" id="PF10294">
    <property type="entry name" value="Methyltransf_16"/>
    <property type="match status" value="1"/>
</dbReference>
<evidence type="ECO:0000313" key="1">
    <source>
        <dbReference type="EMBL" id="KAJ3739218.1"/>
    </source>
</evidence>
<keyword evidence="1" id="KW-0489">Methyltransferase</keyword>